<sequence>MGAGFTFVRGSWDRTEYPHRPFSLIRLCCSGCFGAVLRLPSHALHGLGADRPADQTKALCPVIALPTISAFISLVPSNE</sequence>
<proteinExistence type="predicted"/>
<dbReference type="EMBL" id="JAUSWV010000002">
    <property type="protein sequence ID" value="MDQ0578822.1"/>
    <property type="molecule type" value="Genomic_DNA"/>
</dbReference>
<keyword evidence="2" id="KW-1185">Reference proteome</keyword>
<name>A0ABU0NI72_STRRH</name>
<reference evidence="1 2" key="1">
    <citation type="submission" date="2023-07" db="EMBL/GenBank/DDBJ databases">
        <title>Comparative genomics of wheat-associated soil bacteria to identify genetic determinants of phenazine resistance.</title>
        <authorList>
            <person name="Mouncey N."/>
        </authorList>
    </citation>
    <scope>NUCLEOTIDE SEQUENCE [LARGE SCALE GENOMIC DNA]</scope>
    <source>
        <strain evidence="1 2">B2I6</strain>
    </source>
</reference>
<gene>
    <name evidence="1" type="ORF">QF030_001000</name>
</gene>
<evidence type="ECO:0000313" key="1">
    <source>
        <dbReference type="EMBL" id="MDQ0578822.1"/>
    </source>
</evidence>
<dbReference type="Proteomes" id="UP001230654">
    <property type="component" value="Unassembled WGS sequence"/>
</dbReference>
<organism evidence="1 2">
    <name type="scientific">Streptomyces rishiriensis</name>
    <dbReference type="NCBI Taxonomy" id="68264"/>
    <lineage>
        <taxon>Bacteria</taxon>
        <taxon>Bacillati</taxon>
        <taxon>Actinomycetota</taxon>
        <taxon>Actinomycetes</taxon>
        <taxon>Kitasatosporales</taxon>
        <taxon>Streptomycetaceae</taxon>
        <taxon>Streptomyces</taxon>
    </lineage>
</organism>
<comment type="caution">
    <text evidence="1">The sequence shown here is derived from an EMBL/GenBank/DDBJ whole genome shotgun (WGS) entry which is preliminary data.</text>
</comment>
<protein>
    <submittedName>
        <fullName evidence="1">Uncharacterized protein</fullName>
    </submittedName>
</protein>
<evidence type="ECO:0000313" key="2">
    <source>
        <dbReference type="Proteomes" id="UP001230654"/>
    </source>
</evidence>
<accession>A0ABU0NI72</accession>